<gene>
    <name evidence="1" type="ORF">SAMN05877838_0334</name>
</gene>
<evidence type="ECO:0000313" key="1">
    <source>
        <dbReference type="EMBL" id="SOE08610.1"/>
    </source>
</evidence>
<dbReference type="InterPro" id="IPR017208">
    <property type="entry name" value="UCP037442_abhydr"/>
</dbReference>
<dbReference type="SUPFAM" id="SSF53474">
    <property type="entry name" value="alpha/beta-Hydrolases"/>
    <property type="match status" value="1"/>
</dbReference>
<keyword evidence="1" id="KW-0378">Hydrolase</keyword>
<dbReference type="EMBL" id="OCPC01000001">
    <property type="protein sequence ID" value="SOE08610.1"/>
    <property type="molecule type" value="Genomic_DNA"/>
</dbReference>
<sequence>MQTGLSLSETISAGAEAVRFEAVDGHPLEGTLTRGAGDGPLVLISAATAVKRGFYQKFAESLVTDHGFRAALTYDYRGTGGSVSRDFNPRHISMADWGMKDFPAALTRLERVAPGHPVVGVGQSFGGQALGLGNVSQRFERYLMVATISGYWRNLEGGLKLYALMNLIANPVAAVLGHVPAGMGLGSGLPGGVFADWTRWCRRPDYFFAGESRFDAKRLFASVRTPILAIGATDDPWGTPAAREAIMRHFVNAPVETRWLDPQAAGGPIGHLDFFRSRFRETLWPGPIAWLKGEVGA</sequence>
<dbReference type="AlphaFoldDB" id="A0A286HLC6"/>
<dbReference type="PIRSF" id="PIRSF037442">
    <property type="entry name" value="UCP037442_abhydr"/>
    <property type="match status" value="1"/>
</dbReference>
<accession>A0A286HLC6</accession>
<dbReference type="OrthoDB" id="9785076at2"/>
<dbReference type="Proteomes" id="UP000219465">
    <property type="component" value="Unassembled WGS sequence"/>
</dbReference>
<keyword evidence="2" id="KW-1185">Reference proteome</keyword>
<evidence type="ECO:0000313" key="2">
    <source>
        <dbReference type="Proteomes" id="UP000219465"/>
    </source>
</evidence>
<dbReference type="RefSeq" id="WP_097104409.1">
    <property type="nucleotide sequence ID" value="NZ_OCPC01000001.1"/>
</dbReference>
<reference evidence="2" key="1">
    <citation type="submission" date="2017-08" db="EMBL/GenBank/DDBJ databases">
        <authorList>
            <person name="Varghese N."/>
            <person name="Submissions S."/>
        </authorList>
    </citation>
    <scope>NUCLEOTIDE SEQUENCE [LARGE SCALE GENOMIC DNA]</scope>
    <source>
        <strain evidence="2">KCTC 23107</strain>
    </source>
</reference>
<organism evidence="1 2">
    <name type="scientific">Hoeflea halophila</name>
    <dbReference type="NCBI Taxonomy" id="714899"/>
    <lineage>
        <taxon>Bacteria</taxon>
        <taxon>Pseudomonadati</taxon>
        <taxon>Pseudomonadota</taxon>
        <taxon>Alphaproteobacteria</taxon>
        <taxon>Hyphomicrobiales</taxon>
        <taxon>Rhizobiaceae</taxon>
        <taxon>Hoeflea</taxon>
    </lineage>
</organism>
<name>A0A286HLC6_9HYPH</name>
<dbReference type="Gene3D" id="3.40.50.1820">
    <property type="entry name" value="alpha/beta hydrolase"/>
    <property type="match status" value="1"/>
</dbReference>
<protein>
    <submittedName>
        <fullName evidence="1">Predicted alpha/beta hydrolase</fullName>
    </submittedName>
</protein>
<dbReference type="GO" id="GO:0016787">
    <property type="term" value="F:hydrolase activity"/>
    <property type="evidence" value="ECO:0007669"/>
    <property type="project" value="UniProtKB-KW"/>
</dbReference>
<dbReference type="InterPro" id="IPR029058">
    <property type="entry name" value="AB_hydrolase_fold"/>
</dbReference>
<proteinExistence type="predicted"/>